<dbReference type="Pfam" id="PF13564">
    <property type="entry name" value="DoxX_2"/>
    <property type="match status" value="1"/>
</dbReference>
<feature type="transmembrane region" description="Helical" evidence="5">
    <location>
        <begin position="144"/>
        <end position="160"/>
    </location>
</feature>
<feature type="transmembrane region" description="Helical" evidence="5">
    <location>
        <begin position="120"/>
        <end position="138"/>
    </location>
</feature>
<proteinExistence type="predicted"/>
<gene>
    <name evidence="6" type="ORF">SMALB_1760</name>
</gene>
<evidence type="ECO:0000256" key="2">
    <source>
        <dbReference type="ARBA" id="ARBA00022692"/>
    </source>
</evidence>
<keyword evidence="3 5" id="KW-1133">Transmembrane helix</keyword>
<evidence type="ECO:0000256" key="3">
    <source>
        <dbReference type="ARBA" id="ARBA00022989"/>
    </source>
</evidence>
<feature type="transmembrane region" description="Helical" evidence="5">
    <location>
        <begin position="95"/>
        <end position="113"/>
    </location>
</feature>
<evidence type="ECO:0000256" key="1">
    <source>
        <dbReference type="ARBA" id="ARBA00004141"/>
    </source>
</evidence>
<dbReference type="EMBL" id="JAALLH010000001">
    <property type="protein sequence ID" value="NIY63817.1"/>
    <property type="molecule type" value="Genomic_DNA"/>
</dbReference>
<comment type="caution">
    <text evidence="6">The sequence shown here is derived from an EMBL/GenBank/DDBJ whole genome shotgun (WGS) entry which is preliminary data.</text>
</comment>
<reference evidence="6 7" key="1">
    <citation type="submission" date="2020-02" db="EMBL/GenBank/DDBJ databases">
        <title>Streptomyces malaysiensis DSM14702 (JHCC583434, PFL_A843) Genome sequencing and assembly.</title>
        <authorList>
            <person name="Samborskyy M."/>
        </authorList>
    </citation>
    <scope>NUCLEOTIDE SEQUENCE [LARGE SCALE GENOMIC DNA]</scope>
    <source>
        <strain evidence="6 7">DSM 14702</strain>
    </source>
</reference>
<protein>
    <submittedName>
        <fullName evidence="6">Integral membrane protein</fullName>
    </submittedName>
</protein>
<dbReference type="AlphaFoldDB" id="A0A7X6AWD2"/>
<accession>A0A7X6AWD2</accession>
<organism evidence="6 7">
    <name type="scientific">Streptomyces malaysiensis</name>
    <dbReference type="NCBI Taxonomy" id="92644"/>
    <lineage>
        <taxon>Bacteria</taxon>
        <taxon>Bacillati</taxon>
        <taxon>Actinomycetota</taxon>
        <taxon>Actinomycetes</taxon>
        <taxon>Kitasatosporales</taxon>
        <taxon>Streptomycetaceae</taxon>
        <taxon>Streptomyces</taxon>
        <taxon>Streptomyces violaceusniger group</taxon>
    </lineage>
</organism>
<evidence type="ECO:0000256" key="4">
    <source>
        <dbReference type="ARBA" id="ARBA00023136"/>
    </source>
</evidence>
<evidence type="ECO:0000256" key="5">
    <source>
        <dbReference type="SAM" id="Phobius"/>
    </source>
</evidence>
<keyword evidence="2 5" id="KW-0812">Transmembrane</keyword>
<evidence type="ECO:0000313" key="6">
    <source>
        <dbReference type="EMBL" id="NIY63817.1"/>
    </source>
</evidence>
<evidence type="ECO:0000313" key="7">
    <source>
        <dbReference type="Proteomes" id="UP000536624"/>
    </source>
</evidence>
<comment type="subcellular location">
    <subcellularLocation>
        <location evidence="1">Membrane</location>
        <topology evidence="1">Multi-pass membrane protein</topology>
    </subcellularLocation>
</comment>
<name>A0A7X6AWD2_STRMQ</name>
<dbReference type="InterPro" id="IPR032808">
    <property type="entry name" value="DoxX"/>
</dbReference>
<keyword evidence="4 5" id="KW-0472">Membrane</keyword>
<feature type="transmembrane region" description="Helical" evidence="5">
    <location>
        <begin position="55"/>
        <end position="75"/>
    </location>
</feature>
<dbReference type="GO" id="GO:0016020">
    <property type="term" value="C:membrane"/>
    <property type="evidence" value="ECO:0007669"/>
    <property type="project" value="UniProtKB-SubCell"/>
</dbReference>
<sequence length="177" mass="18489">MPAVAVIQMTALAVALPTEPRGTVMTTDSANTTADTAHTATDTALSPAVSRRADIALWTGQIALALLFAVGSGFPKLAGMSAAAESFDQIGYGDWFMYLVGTLEVAGGIGLLIPRLAGLTALALTGLMVGAEIFTWAYLDTTYWYTPLIIAVVLGGIAYGRRRATATLLGQLSHRAR</sequence>
<dbReference type="Proteomes" id="UP000536624">
    <property type="component" value="Unassembled WGS sequence"/>
</dbReference>